<evidence type="ECO:0000256" key="1">
    <source>
        <dbReference type="SAM" id="Phobius"/>
    </source>
</evidence>
<reference evidence="3 4" key="1">
    <citation type="journal article" date="2019" name="Genome Biol. Evol.">
        <title>The Rhododendron genome and chromosomal organization provide insight into shared whole-genome duplications across the heath family (Ericaceae).</title>
        <authorList>
            <person name="Soza V.L."/>
            <person name="Lindsley D."/>
            <person name="Waalkes A."/>
            <person name="Ramage E."/>
            <person name="Patwardhan R.P."/>
            <person name="Burton J.N."/>
            <person name="Adey A."/>
            <person name="Kumar A."/>
            <person name="Qiu R."/>
            <person name="Shendure J."/>
            <person name="Hall B."/>
        </authorList>
    </citation>
    <scope>NUCLEOTIDE SEQUENCE [LARGE SCALE GENOMIC DNA]</scope>
    <source>
        <strain evidence="3">RSF 1966-606</strain>
    </source>
</reference>
<evidence type="ECO:0000259" key="2">
    <source>
        <dbReference type="Pfam" id="PF13968"/>
    </source>
</evidence>
<keyword evidence="4" id="KW-1185">Reference proteome</keyword>
<sequence length="249" mass="29019">MSIALRDGMAWRTKLIDKYSTKDHDYVRVLVVAHDHLNFFMADYLEREGLTPGGLTGSFLLRMEANTRILWEAMEVAMGLMYEMLYTKATLIYSKGGFIMRCISFGCTVSVLVGLTIQIVLLKTREEEKWHEVDVAITGVLIVGAVALEIYAAIVIFSSNWMMLWLIAQGKKEWVTWLSKRFPCLFNKKKNWSRTMGQFDLIGYWLKVGEKTDVQSPSTKRIRSVLRRKYEEKWNRYRHKTAYSIHPRV</sequence>
<gene>
    <name evidence="3" type="ORF">C3L33_05572</name>
</gene>
<dbReference type="OrthoDB" id="1689146at2759"/>
<dbReference type="Pfam" id="PF13968">
    <property type="entry name" value="DUF4220"/>
    <property type="match status" value="1"/>
</dbReference>
<keyword evidence="1" id="KW-1133">Transmembrane helix</keyword>
<proteinExistence type="predicted"/>
<keyword evidence="1" id="KW-0812">Transmembrane</keyword>
<feature type="transmembrane region" description="Helical" evidence="1">
    <location>
        <begin position="98"/>
        <end position="121"/>
    </location>
</feature>
<dbReference type="AlphaFoldDB" id="A0A6A4M2A9"/>
<dbReference type="InterPro" id="IPR025315">
    <property type="entry name" value="DUF4220"/>
</dbReference>
<dbReference type="Proteomes" id="UP000428333">
    <property type="component" value="Linkage Group LG03"/>
</dbReference>
<accession>A0A6A4M2A9</accession>
<dbReference type="PANTHER" id="PTHR31325">
    <property type="entry name" value="OS01G0798800 PROTEIN-RELATED"/>
    <property type="match status" value="1"/>
</dbReference>
<protein>
    <recommendedName>
        <fullName evidence="2">DUF4220 domain-containing protein</fullName>
    </recommendedName>
</protein>
<comment type="caution">
    <text evidence="3">The sequence shown here is derived from an EMBL/GenBank/DDBJ whole genome shotgun (WGS) entry which is preliminary data.</text>
</comment>
<name>A0A6A4M2A9_9ERIC</name>
<organism evidence="3 4">
    <name type="scientific">Rhododendron williamsianum</name>
    <dbReference type="NCBI Taxonomy" id="262921"/>
    <lineage>
        <taxon>Eukaryota</taxon>
        <taxon>Viridiplantae</taxon>
        <taxon>Streptophyta</taxon>
        <taxon>Embryophyta</taxon>
        <taxon>Tracheophyta</taxon>
        <taxon>Spermatophyta</taxon>
        <taxon>Magnoliopsida</taxon>
        <taxon>eudicotyledons</taxon>
        <taxon>Gunneridae</taxon>
        <taxon>Pentapetalae</taxon>
        <taxon>asterids</taxon>
        <taxon>Ericales</taxon>
        <taxon>Ericaceae</taxon>
        <taxon>Ericoideae</taxon>
        <taxon>Rhodoreae</taxon>
        <taxon>Rhododendron</taxon>
    </lineage>
</organism>
<feature type="domain" description="DUF4220" evidence="2">
    <location>
        <begin position="68"/>
        <end position="203"/>
    </location>
</feature>
<feature type="transmembrane region" description="Helical" evidence="1">
    <location>
        <begin position="133"/>
        <end position="157"/>
    </location>
</feature>
<dbReference type="EMBL" id="QEFC01000691">
    <property type="protein sequence ID" value="KAE9462524.1"/>
    <property type="molecule type" value="Genomic_DNA"/>
</dbReference>
<evidence type="ECO:0000313" key="3">
    <source>
        <dbReference type="EMBL" id="KAE9462524.1"/>
    </source>
</evidence>
<feature type="non-terminal residue" evidence="3">
    <location>
        <position position="1"/>
    </location>
</feature>
<evidence type="ECO:0000313" key="4">
    <source>
        <dbReference type="Proteomes" id="UP000428333"/>
    </source>
</evidence>
<keyword evidence="1" id="KW-0472">Membrane</keyword>